<dbReference type="EMBL" id="JAEHOE010000140">
    <property type="protein sequence ID" value="KAG2484857.1"/>
    <property type="molecule type" value="Genomic_DNA"/>
</dbReference>
<accession>A0A836BQC2</accession>
<keyword evidence="1" id="KW-1133">Transmembrane helix</keyword>
<proteinExistence type="predicted"/>
<evidence type="ECO:0000313" key="2">
    <source>
        <dbReference type="EMBL" id="KAG2484857.1"/>
    </source>
</evidence>
<reference evidence="2" key="1">
    <citation type="journal article" date="2020" name="bioRxiv">
        <title>Comparative genomics of Chlamydomonas.</title>
        <authorList>
            <person name="Craig R.J."/>
            <person name="Hasan A.R."/>
            <person name="Ness R.W."/>
            <person name="Keightley P.D."/>
        </authorList>
    </citation>
    <scope>NUCLEOTIDE SEQUENCE</scope>
    <source>
        <strain evidence="2">CCAP 11/70</strain>
    </source>
</reference>
<feature type="transmembrane region" description="Helical" evidence="1">
    <location>
        <begin position="46"/>
        <end position="69"/>
    </location>
</feature>
<gene>
    <name evidence="2" type="ORF">HYH03_016343</name>
</gene>
<name>A0A836BQC2_9CHLO</name>
<evidence type="ECO:0000256" key="1">
    <source>
        <dbReference type="SAM" id="Phobius"/>
    </source>
</evidence>
<keyword evidence="1" id="KW-0472">Membrane</keyword>
<dbReference type="Proteomes" id="UP000612055">
    <property type="component" value="Unassembled WGS sequence"/>
</dbReference>
<protein>
    <submittedName>
        <fullName evidence="2">Uncharacterized protein</fullName>
    </submittedName>
</protein>
<keyword evidence="1" id="KW-0812">Transmembrane</keyword>
<sequence>MRMSAALLSAGYGGRAAHIHGTALEEAAYRHAQIHGKAVREATTEAIAVSMIGSAMVFCFTAVLLRWSLRRRPPP</sequence>
<keyword evidence="3" id="KW-1185">Reference proteome</keyword>
<dbReference type="AlphaFoldDB" id="A0A836BQC2"/>
<organism evidence="2 3">
    <name type="scientific">Edaphochlamys debaryana</name>
    <dbReference type="NCBI Taxonomy" id="47281"/>
    <lineage>
        <taxon>Eukaryota</taxon>
        <taxon>Viridiplantae</taxon>
        <taxon>Chlorophyta</taxon>
        <taxon>core chlorophytes</taxon>
        <taxon>Chlorophyceae</taxon>
        <taxon>CS clade</taxon>
        <taxon>Chlamydomonadales</taxon>
        <taxon>Chlamydomonadales incertae sedis</taxon>
        <taxon>Edaphochlamys</taxon>
    </lineage>
</organism>
<evidence type="ECO:0000313" key="3">
    <source>
        <dbReference type="Proteomes" id="UP000612055"/>
    </source>
</evidence>
<comment type="caution">
    <text evidence="2">The sequence shown here is derived from an EMBL/GenBank/DDBJ whole genome shotgun (WGS) entry which is preliminary data.</text>
</comment>